<dbReference type="PANTHER" id="PTHR43027:SF2">
    <property type="entry name" value="TRANSPORT PERMEASE PROTEIN"/>
    <property type="match status" value="1"/>
</dbReference>
<dbReference type="EMBL" id="JBHSPB010000003">
    <property type="protein sequence ID" value="MFC5719542.1"/>
    <property type="molecule type" value="Genomic_DNA"/>
</dbReference>
<keyword evidence="3 5" id="KW-1133">Transmembrane helix</keyword>
<dbReference type="InterPro" id="IPR013525">
    <property type="entry name" value="ABC2_TM"/>
</dbReference>
<organism evidence="7 8">
    <name type="scientific">Streptomyces gamaensis</name>
    <dbReference type="NCBI Taxonomy" id="1763542"/>
    <lineage>
        <taxon>Bacteria</taxon>
        <taxon>Bacillati</taxon>
        <taxon>Actinomycetota</taxon>
        <taxon>Actinomycetes</taxon>
        <taxon>Kitasatosporales</taxon>
        <taxon>Streptomycetaceae</taxon>
        <taxon>Streptomyces</taxon>
    </lineage>
</organism>
<feature type="transmembrane region" description="Helical" evidence="5">
    <location>
        <begin position="74"/>
        <end position="93"/>
    </location>
</feature>
<evidence type="ECO:0000256" key="5">
    <source>
        <dbReference type="RuleBase" id="RU361157"/>
    </source>
</evidence>
<dbReference type="PROSITE" id="PS51012">
    <property type="entry name" value="ABC_TM2"/>
    <property type="match status" value="1"/>
</dbReference>
<keyword evidence="5" id="KW-1003">Cell membrane</keyword>
<keyword evidence="5" id="KW-0813">Transport</keyword>
<dbReference type="InterPro" id="IPR047817">
    <property type="entry name" value="ABC2_TM_bact-type"/>
</dbReference>
<dbReference type="Pfam" id="PF01061">
    <property type="entry name" value="ABC2_membrane"/>
    <property type="match status" value="1"/>
</dbReference>
<evidence type="ECO:0000256" key="2">
    <source>
        <dbReference type="ARBA" id="ARBA00022692"/>
    </source>
</evidence>
<feature type="domain" description="ABC transmembrane type-2" evidence="6">
    <location>
        <begin position="34"/>
        <end position="257"/>
    </location>
</feature>
<keyword evidence="4 5" id="KW-0472">Membrane</keyword>
<dbReference type="PANTHER" id="PTHR43027">
    <property type="entry name" value="DOXORUBICIN RESISTANCE ABC TRANSPORTER PERMEASE PROTEIN DRRC-RELATED"/>
    <property type="match status" value="1"/>
</dbReference>
<evidence type="ECO:0000313" key="8">
    <source>
        <dbReference type="Proteomes" id="UP001596083"/>
    </source>
</evidence>
<evidence type="ECO:0000259" key="6">
    <source>
        <dbReference type="PROSITE" id="PS51012"/>
    </source>
</evidence>
<feature type="transmembrane region" description="Helical" evidence="5">
    <location>
        <begin position="181"/>
        <end position="200"/>
    </location>
</feature>
<keyword evidence="8" id="KW-1185">Reference proteome</keyword>
<keyword evidence="2 5" id="KW-0812">Transmembrane</keyword>
<comment type="subcellular location">
    <subcellularLocation>
        <location evidence="5">Cell membrane</location>
        <topology evidence="5">Multi-pass membrane protein</topology>
    </subcellularLocation>
    <subcellularLocation>
        <location evidence="1">Membrane</location>
        <topology evidence="1">Multi-pass membrane protein</topology>
    </subcellularLocation>
</comment>
<feature type="transmembrane region" description="Helical" evidence="5">
    <location>
        <begin position="150"/>
        <end position="169"/>
    </location>
</feature>
<feature type="transmembrane region" description="Helical" evidence="5">
    <location>
        <begin position="35"/>
        <end position="54"/>
    </location>
</feature>
<gene>
    <name evidence="7" type="ORF">ACFP1Z_05030</name>
</gene>
<dbReference type="Proteomes" id="UP001596083">
    <property type="component" value="Unassembled WGS sequence"/>
</dbReference>
<evidence type="ECO:0000256" key="3">
    <source>
        <dbReference type="ARBA" id="ARBA00022989"/>
    </source>
</evidence>
<evidence type="ECO:0000313" key="7">
    <source>
        <dbReference type="EMBL" id="MFC5719542.1"/>
    </source>
</evidence>
<feature type="transmembrane region" description="Helical" evidence="5">
    <location>
        <begin position="113"/>
        <end position="138"/>
    </location>
</feature>
<dbReference type="InterPro" id="IPR052902">
    <property type="entry name" value="ABC-2_transporter"/>
</dbReference>
<protein>
    <recommendedName>
        <fullName evidence="5">Transport permease protein</fullName>
    </recommendedName>
</protein>
<comment type="similarity">
    <text evidence="5">Belongs to the ABC-2 integral membrane protein family.</text>
</comment>
<accession>A0ABW0YVI5</accession>
<feature type="transmembrane region" description="Helical" evidence="5">
    <location>
        <begin position="236"/>
        <end position="254"/>
    </location>
</feature>
<proteinExistence type="inferred from homology"/>
<dbReference type="RefSeq" id="WP_390314655.1">
    <property type="nucleotide sequence ID" value="NZ_JBHSPB010000003.1"/>
</dbReference>
<name>A0ABW0YVI5_9ACTN</name>
<evidence type="ECO:0000256" key="1">
    <source>
        <dbReference type="ARBA" id="ARBA00004141"/>
    </source>
</evidence>
<comment type="caution">
    <text evidence="7">The sequence shown here is derived from an EMBL/GenBank/DDBJ whole genome shotgun (WGS) entry which is preliminary data.</text>
</comment>
<evidence type="ECO:0000256" key="4">
    <source>
        <dbReference type="ARBA" id="ARBA00023136"/>
    </source>
</evidence>
<sequence length="264" mass="28096">MATSTTGSTAASTAGSRVLALGKAELLLLRRSKTALYMGLLMPALMVFAMHRATGELDVEKTGMSLLEVSITGGFGYILIFAVYQNLVTAYVARREELVLKRLRTGEASDTEILAGTALPAVTVAVAQCLLLVVGGMALLRLRAVERPELLVAGLLLGLVLCVALAAATSAWAKSVEGAQFVTTPLFLLSLLGSGLFIPLEIFPDPVAQACRLLPLTPAVQLMRGGWLGGASAGDVVQYLVTALVWVALAVFAVRRWFRWEPRR</sequence>
<reference evidence="8" key="1">
    <citation type="journal article" date="2019" name="Int. J. Syst. Evol. Microbiol.">
        <title>The Global Catalogue of Microorganisms (GCM) 10K type strain sequencing project: providing services to taxonomists for standard genome sequencing and annotation.</title>
        <authorList>
            <consortium name="The Broad Institute Genomics Platform"/>
            <consortium name="The Broad Institute Genome Sequencing Center for Infectious Disease"/>
            <person name="Wu L."/>
            <person name="Ma J."/>
        </authorList>
    </citation>
    <scope>NUCLEOTIDE SEQUENCE [LARGE SCALE GENOMIC DNA]</scope>
    <source>
        <strain evidence="8">CGMCC 4.7304</strain>
    </source>
</reference>